<evidence type="ECO:0000313" key="1">
    <source>
        <dbReference type="EMBL" id="KAK7279684.1"/>
    </source>
</evidence>
<gene>
    <name evidence="1" type="ORF">RJT34_24741</name>
</gene>
<name>A0AAN9II99_CLITE</name>
<protein>
    <submittedName>
        <fullName evidence="1">Uncharacterized protein</fullName>
    </submittedName>
</protein>
<proteinExistence type="predicted"/>
<sequence length="79" mass="8871">MKVVGSTIGASRNPMNLVRQVKLFNLGFDKKLRNASLIQVKHFSTPHSTPFLAARVLAQLLSSRFSLFLKSRFLLLLLS</sequence>
<organism evidence="1 2">
    <name type="scientific">Clitoria ternatea</name>
    <name type="common">Butterfly pea</name>
    <dbReference type="NCBI Taxonomy" id="43366"/>
    <lineage>
        <taxon>Eukaryota</taxon>
        <taxon>Viridiplantae</taxon>
        <taxon>Streptophyta</taxon>
        <taxon>Embryophyta</taxon>
        <taxon>Tracheophyta</taxon>
        <taxon>Spermatophyta</taxon>
        <taxon>Magnoliopsida</taxon>
        <taxon>eudicotyledons</taxon>
        <taxon>Gunneridae</taxon>
        <taxon>Pentapetalae</taxon>
        <taxon>rosids</taxon>
        <taxon>fabids</taxon>
        <taxon>Fabales</taxon>
        <taxon>Fabaceae</taxon>
        <taxon>Papilionoideae</taxon>
        <taxon>50 kb inversion clade</taxon>
        <taxon>NPAAA clade</taxon>
        <taxon>indigoferoid/millettioid clade</taxon>
        <taxon>Phaseoleae</taxon>
        <taxon>Clitoria</taxon>
    </lineage>
</organism>
<accession>A0AAN9II99</accession>
<keyword evidence="2" id="KW-1185">Reference proteome</keyword>
<evidence type="ECO:0000313" key="2">
    <source>
        <dbReference type="Proteomes" id="UP001359559"/>
    </source>
</evidence>
<dbReference type="EMBL" id="JAYKXN010000006">
    <property type="protein sequence ID" value="KAK7279684.1"/>
    <property type="molecule type" value="Genomic_DNA"/>
</dbReference>
<reference evidence="1 2" key="1">
    <citation type="submission" date="2024-01" db="EMBL/GenBank/DDBJ databases">
        <title>The genomes of 5 underutilized Papilionoideae crops provide insights into root nodulation and disease resistance.</title>
        <authorList>
            <person name="Yuan L."/>
        </authorList>
    </citation>
    <scope>NUCLEOTIDE SEQUENCE [LARGE SCALE GENOMIC DNA]</scope>
    <source>
        <strain evidence="1">LY-2023</strain>
        <tissue evidence="1">Leaf</tissue>
    </source>
</reference>
<dbReference type="Proteomes" id="UP001359559">
    <property type="component" value="Unassembled WGS sequence"/>
</dbReference>
<dbReference type="AlphaFoldDB" id="A0AAN9II99"/>
<comment type="caution">
    <text evidence="1">The sequence shown here is derived from an EMBL/GenBank/DDBJ whole genome shotgun (WGS) entry which is preliminary data.</text>
</comment>